<evidence type="ECO:0000313" key="6">
    <source>
        <dbReference type="Proteomes" id="UP000176992"/>
    </source>
</evidence>
<gene>
    <name evidence="5" type="ORF">A2Z86_06370</name>
</gene>
<dbReference type="InterPro" id="IPR003646">
    <property type="entry name" value="SH3-like_bac-type"/>
</dbReference>
<comment type="caution">
    <text evidence="5">The sequence shown here is derived from an EMBL/GenBank/DDBJ whole genome shotgun (WGS) entry which is preliminary data.</text>
</comment>
<feature type="transmembrane region" description="Helical" evidence="2">
    <location>
        <begin position="247"/>
        <end position="266"/>
    </location>
</feature>
<keyword evidence="2" id="KW-0472">Membrane</keyword>
<evidence type="ECO:0000313" key="5">
    <source>
        <dbReference type="EMBL" id="OGF97939.1"/>
    </source>
</evidence>
<reference evidence="5 6" key="1">
    <citation type="journal article" date="2016" name="Nat. Commun.">
        <title>Thousands of microbial genomes shed light on interconnected biogeochemical processes in an aquifer system.</title>
        <authorList>
            <person name="Anantharaman K."/>
            <person name="Brown C.T."/>
            <person name="Hug L.A."/>
            <person name="Sharon I."/>
            <person name="Castelle C.J."/>
            <person name="Probst A.J."/>
            <person name="Thomas B.C."/>
            <person name="Singh A."/>
            <person name="Wilkins M.J."/>
            <person name="Karaoz U."/>
            <person name="Brodie E.L."/>
            <person name="Williams K.H."/>
            <person name="Hubbard S.S."/>
            <person name="Banfield J.F."/>
        </authorList>
    </citation>
    <scope>NUCLEOTIDE SEQUENCE [LARGE SCALE GENOMIC DNA]</scope>
</reference>
<evidence type="ECO:0000256" key="1">
    <source>
        <dbReference type="SAM" id="Coils"/>
    </source>
</evidence>
<evidence type="ECO:0000256" key="2">
    <source>
        <dbReference type="SAM" id="Phobius"/>
    </source>
</evidence>
<feature type="coiled-coil region" evidence="1">
    <location>
        <begin position="108"/>
        <end position="139"/>
    </location>
</feature>
<dbReference type="Pfam" id="PF08239">
    <property type="entry name" value="SH3_3"/>
    <property type="match status" value="1"/>
</dbReference>
<feature type="domain" description="SH3b" evidence="4">
    <location>
        <begin position="38"/>
        <end position="100"/>
    </location>
</feature>
<evidence type="ECO:0000256" key="3">
    <source>
        <dbReference type="SAM" id="SignalP"/>
    </source>
</evidence>
<keyword evidence="2" id="KW-1133">Transmembrane helix</keyword>
<feature type="chain" id="PRO_5009522378" description="SH3b domain-containing protein" evidence="3">
    <location>
        <begin position="36"/>
        <end position="295"/>
    </location>
</feature>
<dbReference type="SMART" id="SM00287">
    <property type="entry name" value="SH3b"/>
    <property type="match status" value="1"/>
</dbReference>
<dbReference type="AlphaFoldDB" id="A0A1F5YCT4"/>
<proteinExistence type="predicted"/>
<dbReference type="EMBL" id="MFIV01000193">
    <property type="protein sequence ID" value="OGF97939.1"/>
    <property type="molecule type" value="Genomic_DNA"/>
</dbReference>
<keyword evidence="3" id="KW-0732">Signal</keyword>
<sequence length="295" mass="32417">MFANGINFLFAKGRGLSLPVILMACLLAPAQPAAAQMQGAVTVTSRFANIRGGPGTKYTRLGRVYRGERYTVTDQMPDWYEISYKGRSGWIFGQLVRLEKAQPSQTEVDKVSTEIMVLNQRLDKMLERIDQANEMLARKLAPSAADSAAAVKAKARMAAKMRKMPAGGKVSPAWLFIPGGPRLAAGHNLRGYGLLAATAGCLAAGTLYLGDYRDYRDQYRALPPESAPEEFDQLYGKSKDKRRLSNALFYSAAGLYALNTLDYFFLLPRSLAGMELRAEPAADGRNIELSLTRTF</sequence>
<keyword evidence="1" id="KW-0175">Coiled coil</keyword>
<keyword evidence="2" id="KW-0812">Transmembrane</keyword>
<organism evidence="5 6">
    <name type="scientific">Candidatus Glassbacteria bacterium GWA2_58_10</name>
    <dbReference type="NCBI Taxonomy" id="1817865"/>
    <lineage>
        <taxon>Bacteria</taxon>
        <taxon>Candidatus Glassiibacteriota</taxon>
    </lineage>
</organism>
<protein>
    <recommendedName>
        <fullName evidence="4">SH3b domain-containing protein</fullName>
    </recommendedName>
</protein>
<feature type="transmembrane region" description="Helical" evidence="2">
    <location>
        <begin position="191"/>
        <end position="210"/>
    </location>
</feature>
<accession>A0A1F5YCT4</accession>
<name>A0A1F5YCT4_9BACT</name>
<feature type="signal peptide" evidence="3">
    <location>
        <begin position="1"/>
        <end position="35"/>
    </location>
</feature>
<evidence type="ECO:0000259" key="4">
    <source>
        <dbReference type="PROSITE" id="PS51781"/>
    </source>
</evidence>
<dbReference type="Gene3D" id="2.30.30.40">
    <property type="entry name" value="SH3 Domains"/>
    <property type="match status" value="1"/>
</dbReference>
<dbReference type="Proteomes" id="UP000176992">
    <property type="component" value="Unassembled WGS sequence"/>
</dbReference>
<dbReference type="PROSITE" id="PS51781">
    <property type="entry name" value="SH3B"/>
    <property type="match status" value="1"/>
</dbReference>